<sequence length="105" mass="11453">MGRGRVRIRSTSSSISIGGGNDSGLNASQKSTTSHSKGKEPVRRNTTTVAYRLRKRSNAATKTDNIMNEPTAPEDGSDMENNEEACTFSNQEDDEYIINEADIVL</sequence>
<reference evidence="2 3" key="1">
    <citation type="journal article" date="2014" name="PLoS ONE">
        <title>Global Analysis of Gene Expression Profiles in Physic Nut (Jatropha curcas L.) Seedlings Exposed to Salt Stress.</title>
        <authorList>
            <person name="Zhang L."/>
            <person name="Zhang C."/>
            <person name="Wu P."/>
            <person name="Chen Y."/>
            <person name="Li M."/>
            <person name="Jiang H."/>
            <person name="Wu G."/>
        </authorList>
    </citation>
    <scope>NUCLEOTIDE SEQUENCE [LARGE SCALE GENOMIC DNA]</scope>
    <source>
        <strain evidence="3">cv. GZQX0401</strain>
        <tissue evidence="2">Young leaves</tissue>
    </source>
</reference>
<feature type="region of interest" description="Disordered" evidence="1">
    <location>
        <begin position="1"/>
        <end position="82"/>
    </location>
</feature>
<dbReference type="AlphaFoldDB" id="A0A067JPY3"/>
<dbReference type="EMBL" id="KK915037">
    <property type="protein sequence ID" value="KDP24873.1"/>
    <property type="molecule type" value="Genomic_DNA"/>
</dbReference>
<feature type="compositionally biased region" description="Polar residues" evidence="1">
    <location>
        <begin position="25"/>
        <end position="35"/>
    </location>
</feature>
<evidence type="ECO:0000313" key="2">
    <source>
        <dbReference type="EMBL" id="KDP24873.1"/>
    </source>
</evidence>
<protein>
    <submittedName>
        <fullName evidence="2">Uncharacterized protein</fullName>
    </submittedName>
</protein>
<name>A0A067JPY3_JATCU</name>
<accession>A0A067JPY3</accession>
<gene>
    <name evidence="2" type="ORF">JCGZ_25137</name>
</gene>
<evidence type="ECO:0000313" key="3">
    <source>
        <dbReference type="Proteomes" id="UP000027138"/>
    </source>
</evidence>
<organism evidence="2 3">
    <name type="scientific">Jatropha curcas</name>
    <name type="common">Barbados nut</name>
    <dbReference type="NCBI Taxonomy" id="180498"/>
    <lineage>
        <taxon>Eukaryota</taxon>
        <taxon>Viridiplantae</taxon>
        <taxon>Streptophyta</taxon>
        <taxon>Embryophyta</taxon>
        <taxon>Tracheophyta</taxon>
        <taxon>Spermatophyta</taxon>
        <taxon>Magnoliopsida</taxon>
        <taxon>eudicotyledons</taxon>
        <taxon>Gunneridae</taxon>
        <taxon>Pentapetalae</taxon>
        <taxon>rosids</taxon>
        <taxon>fabids</taxon>
        <taxon>Malpighiales</taxon>
        <taxon>Euphorbiaceae</taxon>
        <taxon>Crotonoideae</taxon>
        <taxon>Jatropheae</taxon>
        <taxon>Jatropha</taxon>
    </lineage>
</organism>
<evidence type="ECO:0000256" key="1">
    <source>
        <dbReference type="SAM" id="MobiDB-lite"/>
    </source>
</evidence>
<keyword evidence="3" id="KW-1185">Reference proteome</keyword>
<feature type="compositionally biased region" description="Polar residues" evidence="1">
    <location>
        <begin position="58"/>
        <end position="68"/>
    </location>
</feature>
<dbReference type="Proteomes" id="UP000027138">
    <property type="component" value="Unassembled WGS sequence"/>
</dbReference>
<proteinExistence type="predicted"/>